<dbReference type="Proteomes" id="UP001164705">
    <property type="component" value="Chromosome"/>
</dbReference>
<sequence>MSKLLLILITLTGLVIAYFKLKKPVETKSSVNTSEKTNFLNGFELRPDDDYGSGKFGASRKRTLLSGEVVKYSHRGLDVSYQPFSPLPAPFKGYINRLGYVYEGNDELRLIEFIGVGLFSGYKMKMMYASVQSGFSKLKVYNQYETIGYVQNMKKNYSKNMTNHVHYELYDPSGKLINPEKYV</sequence>
<evidence type="ECO:0000313" key="2">
    <source>
        <dbReference type="Proteomes" id="UP001164705"/>
    </source>
</evidence>
<name>A0A9E8MYB1_9FLAO</name>
<dbReference type="KEGG" id="lnu:N7U66_01975"/>
<dbReference type="EMBL" id="CP113088">
    <property type="protein sequence ID" value="WAC02504.1"/>
    <property type="molecule type" value="Genomic_DNA"/>
</dbReference>
<organism evidence="1 2">
    <name type="scientific">Lacinutrix neustonica</name>
    <dbReference type="NCBI Taxonomy" id="2980107"/>
    <lineage>
        <taxon>Bacteria</taxon>
        <taxon>Pseudomonadati</taxon>
        <taxon>Bacteroidota</taxon>
        <taxon>Flavobacteriia</taxon>
        <taxon>Flavobacteriales</taxon>
        <taxon>Flavobacteriaceae</taxon>
        <taxon>Lacinutrix</taxon>
    </lineage>
</organism>
<evidence type="ECO:0008006" key="3">
    <source>
        <dbReference type="Google" id="ProtNLM"/>
    </source>
</evidence>
<dbReference type="AlphaFoldDB" id="A0A9E8MYB1"/>
<protein>
    <recommendedName>
        <fullName evidence="3">Peptidase M23</fullName>
    </recommendedName>
</protein>
<gene>
    <name evidence="1" type="ORF">N7U66_01975</name>
</gene>
<reference evidence="1" key="1">
    <citation type="submission" date="2022-11" db="EMBL/GenBank/DDBJ databases">
        <title>Lacinutrix neustonica HL-RS19T sp. nov., isolated from the surface microlayer sample of brackish Lake Shihwa.</title>
        <authorList>
            <person name="Choi J.Y."/>
            <person name="Hwang C.Y."/>
        </authorList>
    </citation>
    <scope>NUCLEOTIDE SEQUENCE</scope>
    <source>
        <strain evidence="1">HL-RS19</strain>
    </source>
</reference>
<accession>A0A9E8MYB1</accession>
<dbReference type="Gene3D" id="2.70.70.10">
    <property type="entry name" value="Glucose Permease (Domain IIA)"/>
    <property type="match status" value="1"/>
</dbReference>
<proteinExistence type="predicted"/>
<keyword evidence="2" id="KW-1185">Reference proteome</keyword>
<dbReference type="InterPro" id="IPR011055">
    <property type="entry name" value="Dup_hybrid_motif"/>
</dbReference>
<dbReference type="RefSeq" id="WP_267677101.1">
    <property type="nucleotide sequence ID" value="NZ_CP113088.1"/>
</dbReference>
<evidence type="ECO:0000313" key="1">
    <source>
        <dbReference type="EMBL" id="WAC02504.1"/>
    </source>
</evidence>